<evidence type="ECO:0000313" key="2">
    <source>
        <dbReference type="Proteomes" id="UP000278006"/>
    </source>
</evidence>
<comment type="caution">
    <text evidence="1">The sequence shown here is derived from an EMBL/GenBank/DDBJ whole genome shotgun (WGS) entry which is preliminary data.</text>
</comment>
<dbReference type="Proteomes" id="UP000278006">
    <property type="component" value="Unassembled WGS sequence"/>
</dbReference>
<name>A0A3M6QYY0_9BURK</name>
<dbReference type="InterPro" id="IPR021364">
    <property type="entry name" value="DUF2857"/>
</dbReference>
<accession>A0A3M6QYY0</accession>
<proteinExistence type="predicted"/>
<dbReference type="EMBL" id="RDQO01000001">
    <property type="protein sequence ID" value="RMX08230.1"/>
    <property type="molecule type" value="Genomic_DNA"/>
</dbReference>
<dbReference type="AlphaFoldDB" id="A0A3M6QYY0"/>
<organism evidence="1 2">
    <name type="scientific">Corticibacter populi</name>
    <dbReference type="NCBI Taxonomy" id="1550736"/>
    <lineage>
        <taxon>Bacteria</taxon>
        <taxon>Pseudomonadati</taxon>
        <taxon>Pseudomonadota</taxon>
        <taxon>Betaproteobacteria</taxon>
        <taxon>Burkholderiales</taxon>
        <taxon>Comamonadaceae</taxon>
        <taxon>Corticibacter</taxon>
    </lineage>
</organism>
<sequence length="189" mass="21654">MLSITVSSQAIVTLVLLEIIQKIETKSGLDELLRNGCDAASIDLLRRRPARDLSDIAPFLARSLLFAIDMDEVRTCLLRLDSMRRTQQQLEYFVKHGASRQMVNQLFSVSQSDVRAMQEMLIGPSRGPGRTSLPKTSERDEIHQDWHRISLAHTGLREQLYHLHMEHPDYTIEALWQTVNEFNADQEVA</sequence>
<protein>
    <submittedName>
        <fullName evidence="1">DUF2857 family protein</fullName>
    </submittedName>
</protein>
<evidence type="ECO:0000313" key="1">
    <source>
        <dbReference type="EMBL" id="RMX08230.1"/>
    </source>
</evidence>
<dbReference type="RefSeq" id="WP_122226354.1">
    <property type="nucleotide sequence ID" value="NZ_RDQO01000001.1"/>
</dbReference>
<keyword evidence="2" id="KW-1185">Reference proteome</keyword>
<dbReference type="OrthoDB" id="8913469at2"/>
<dbReference type="Pfam" id="PF11198">
    <property type="entry name" value="DUF2857"/>
    <property type="match status" value="1"/>
</dbReference>
<gene>
    <name evidence="1" type="ORF">D8I35_03730</name>
</gene>
<reference evidence="1 2" key="1">
    <citation type="submission" date="2018-10" db="EMBL/GenBank/DDBJ databases">
        <title>Draft genome of Cortibacter populi DSM10536.</title>
        <authorList>
            <person name="Bernier A.-M."/>
            <person name="Bernard K."/>
        </authorList>
    </citation>
    <scope>NUCLEOTIDE SEQUENCE [LARGE SCALE GENOMIC DNA]</scope>
    <source>
        <strain evidence="1 2">DSM 105136</strain>
    </source>
</reference>